<reference evidence="1" key="1">
    <citation type="submission" date="2020-12" db="EMBL/GenBank/DDBJ databases">
        <title>Metabolic potential, ecology and presence of endohyphal bacteria is reflected in genomic diversity of Mucoromycotina.</title>
        <authorList>
            <person name="Muszewska A."/>
            <person name="Okrasinska A."/>
            <person name="Steczkiewicz K."/>
            <person name="Drgas O."/>
            <person name="Orlowska M."/>
            <person name="Perlinska-Lenart U."/>
            <person name="Aleksandrzak-Piekarczyk T."/>
            <person name="Szatraj K."/>
            <person name="Zielenkiewicz U."/>
            <person name="Pilsyk S."/>
            <person name="Malc E."/>
            <person name="Mieczkowski P."/>
            <person name="Kruszewska J.S."/>
            <person name="Biernat P."/>
            <person name="Pawlowska J."/>
        </authorList>
    </citation>
    <scope>NUCLEOTIDE SEQUENCE</scope>
    <source>
        <strain evidence="1">WA0000017839</strain>
    </source>
</reference>
<organism evidence="1 2">
    <name type="scientific">Mucor saturninus</name>
    <dbReference type="NCBI Taxonomy" id="64648"/>
    <lineage>
        <taxon>Eukaryota</taxon>
        <taxon>Fungi</taxon>
        <taxon>Fungi incertae sedis</taxon>
        <taxon>Mucoromycota</taxon>
        <taxon>Mucoromycotina</taxon>
        <taxon>Mucoromycetes</taxon>
        <taxon>Mucorales</taxon>
        <taxon>Mucorineae</taxon>
        <taxon>Mucoraceae</taxon>
        <taxon>Mucor</taxon>
    </lineage>
</organism>
<evidence type="ECO:0000313" key="2">
    <source>
        <dbReference type="Proteomes" id="UP000603453"/>
    </source>
</evidence>
<sequence>MIQLLPTELLWTVLNNLEYGDLDNLWKIKRLEPTILYYIQTHYKFHYQISSLLRIFEAITPTARQQGETKTKMAREMLEFIRSSVACLPKYEHRSKFTELLDIVQQLTLQRILASDFKANGLEHDYAGLCLQVRALYLHTPSIRVLHDPKYRRRSTKHPLAPFLPRDYTFVWRLHCSLGIEKERGVRTRFANFFGGLFEATSLYLESNLDGTFEECVREALVTGNAQDLLILCVAAARPVDVEGMCMMVTDAGEQLRHYLDTMDHWMTTDPTPQQTFRLHQEDDRTNSPPLPPPEWLIPDRYKVNKDAVLRLQVKEKFFWGMIKRTHVN</sequence>
<keyword evidence="2" id="KW-1185">Reference proteome</keyword>
<protein>
    <recommendedName>
        <fullName evidence="3">F-box domain-containing protein</fullName>
    </recommendedName>
</protein>
<gene>
    <name evidence="1" type="ORF">INT47_002892</name>
</gene>
<comment type="caution">
    <text evidence="1">The sequence shown here is derived from an EMBL/GenBank/DDBJ whole genome shotgun (WGS) entry which is preliminary data.</text>
</comment>
<evidence type="ECO:0000313" key="1">
    <source>
        <dbReference type="EMBL" id="KAG2195653.1"/>
    </source>
</evidence>
<evidence type="ECO:0008006" key="3">
    <source>
        <dbReference type="Google" id="ProtNLM"/>
    </source>
</evidence>
<name>A0A8H7UXE8_9FUNG</name>
<dbReference type="AlphaFoldDB" id="A0A8H7UXE8"/>
<dbReference type="OrthoDB" id="2284562at2759"/>
<proteinExistence type="predicted"/>
<dbReference type="Proteomes" id="UP000603453">
    <property type="component" value="Unassembled WGS sequence"/>
</dbReference>
<accession>A0A8H7UXE8</accession>
<dbReference type="EMBL" id="JAEPRD010000165">
    <property type="protein sequence ID" value="KAG2195653.1"/>
    <property type="molecule type" value="Genomic_DNA"/>
</dbReference>